<accession>A0ABT3ZYY4</accession>
<sequence>MTYIPLRCAHAHFAPSVEDVALDYDPPARGRFLALTLEVRDADDTLLFEQRHDCTSGLPVIRWDGSLNQGVDLAAEPFATPLRSPYTLRLLADLEDAPIPQERPSDLSDSQEPPNEQTHCPRPELSGLTEPQQPRQPEPTSVVQVSVLYHSVEIVRGPWLATGQTFPPNSDEALCHQLNELGYYAGPPARAAHDATLLHRAKERFRSNHGTLRTRDNLANPDYAQALTQVANTQRPTLVTHQGAPVEAGAVLPTSDAQPLRVYVEAIGFEVDLANNRDEFNLQYDKQHPTSKPAQEAQRLNRPLIPLEAVIYLKARNDSRISAPRAVGPVRVDWRATEPPEDTSLLPLDASVSSHTRSYIQRVYRQLVDNGQGGTNCLDKYGGIRTPQNNHRNPFWREAQPYAPYEPAQADDTNASVYVHANTDSTYAERVGRAGLYFHPSIIAGDRYRLSAELHFTGSRAVALQQANGTLRAETATLEVWRRTAVVAIVGWPTRQLGPLAQKCKEEYAHAFVELDFGATTYPALDTVLGDAQYQQWMTHLRTLGAKISDLEPLIDTQNVRPNPIHLLSPQYDDIGKMQISFFVDRMFSELRVNTGEGTTVHPSAAEFLSELVASQVRVGHPSGGLLFIEYSQSQRVREICETVLGQVPTLSSGNGDLTGIIDQSVPGAPYYIFSHEAGHCFWLRHHENAPDSNRSRQDHDPLDHNCVMSYTKTEGPSHQKPENYAPHFCGKCNLKLRGWNILHPDFQESEAADTLTTVFTYDAADPGLMATTELATVRNAVTSASRAPFKVLAFDRNPVVYNWLRMLDCDIFHHVSHGNVRCSRHGWRAPSMDLATPRYPYCCLADEQLMRAFCLEHGAIFDSDSKLKKVVAGIRSHPQKPLPDEVVQTLIQGAHAAYEKTLGSRVRARNRFRELLTASFSDEEVTHLRDKNEMEKWAARKLIHPEDDSHPMRGVIQWTVELDDSSKDVELTFETLQKYLTQKDVPVPRVLAFFSSCLLGWNSAMARLFIDAGTRYVIAFRSRYETAQALHFAKFFYEKWASLSLNPDSVRLCFMDAAVQFPHAEPVLFDKDGIFRAHARTMQNGSGEITLIEWGAPGFSRPLFPQRN</sequence>
<proteinExistence type="predicted"/>
<gene>
    <name evidence="2" type="ORF">OV287_08530</name>
</gene>
<name>A0ABT3ZYY4_9BACT</name>
<evidence type="ECO:0000256" key="1">
    <source>
        <dbReference type="SAM" id="MobiDB-lite"/>
    </source>
</evidence>
<dbReference type="RefSeq" id="WP_267533493.1">
    <property type="nucleotide sequence ID" value="NZ_JAPNKA010000001.1"/>
</dbReference>
<evidence type="ECO:0000313" key="2">
    <source>
        <dbReference type="EMBL" id="MCY1074531.1"/>
    </source>
</evidence>
<feature type="compositionally biased region" description="Low complexity" evidence="1">
    <location>
        <begin position="130"/>
        <end position="139"/>
    </location>
</feature>
<keyword evidence="3" id="KW-1185">Reference proteome</keyword>
<comment type="caution">
    <text evidence="2">The sequence shown here is derived from an EMBL/GenBank/DDBJ whole genome shotgun (WGS) entry which is preliminary data.</text>
</comment>
<dbReference type="EMBL" id="JAPNKA010000001">
    <property type="protein sequence ID" value="MCY1074531.1"/>
    <property type="molecule type" value="Genomic_DNA"/>
</dbReference>
<reference evidence="2 3" key="1">
    <citation type="submission" date="2022-11" db="EMBL/GenBank/DDBJ databases">
        <title>Minimal conservation of predation-associated metabolite biosynthetic gene clusters underscores biosynthetic potential of Myxococcota including descriptions for ten novel species: Archangium lansinium sp. nov., Myxococcus landrumus sp. nov., Nannocystis bai.</title>
        <authorList>
            <person name="Ahearne A."/>
            <person name="Stevens C."/>
            <person name="Phillips K."/>
        </authorList>
    </citation>
    <scope>NUCLEOTIDE SEQUENCE [LARGE SCALE GENOMIC DNA]</scope>
    <source>
        <strain evidence="2 3">MIWBW</strain>
    </source>
</reference>
<evidence type="ECO:0000313" key="3">
    <source>
        <dbReference type="Proteomes" id="UP001207654"/>
    </source>
</evidence>
<protein>
    <submittedName>
        <fullName evidence="2">Uncharacterized protein</fullName>
    </submittedName>
</protein>
<dbReference type="Proteomes" id="UP001207654">
    <property type="component" value="Unassembled WGS sequence"/>
</dbReference>
<feature type="compositionally biased region" description="Polar residues" evidence="1">
    <location>
        <begin position="107"/>
        <end position="118"/>
    </location>
</feature>
<feature type="region of interest" description="Disordered" evidence="1">
    <location>
        <begin position="99"/>
        <end position="142"/>
    </location>
</feature>
<organism evidence="2 3">
    <name type="scientific">Archangium lansingense</name>
    <dbReference type="NCBI Taxonomy" id="2995310"/>
    <lineage>
        <taxon>Bacteria</taxon>
        <taxon>Pseudomonadati</taxon>
        <taxon>Myxococcota</taxon>
        <taxon>Myxococcia</taxon>
        <taxon>Myxococcales</taxon>
        <taxon>Cystobacterineae</taxon>
        <taxon>Archangiaceae</taxon>
        <taxon>Archangium</taxon>
    </lineage>
</organism>